<reference evidence="1 2" key="1">
    <citation type="submission" date="2019-04" db="EMBL/GenBank/DDBJ databases">
        <title>Genome sequencing of Clostridium botulinum Groups I-IV and Clostridium butyricum.</title>
        <authorList>
            <person name="Brunt J."/>
            <person name="Van Vliet A.H.M."/>
            <person name="Stringer S.C."/>
            <person name="Carter A.T."/>
            <person name="Peck M.W."/>
        </authorList>
    </citation>
    <scope>NUCLEOTIDE SEQUENCE [LARGE SCALE GENOMIC DNA]</scope>
    <source>
        <strain evidence="1 2">Colworth BL30</strain>
    </source>
</reference>
<sequence>MGIFNKMWVIKNTTTETVNQSDWFTSSIKSRTTTSGEKVTKESALTISGVYACTDIIASSISKLPIHIYQKNKDGSNRVDNDVSYLLEKRPNLYMTPSTFKQTLTVKLLLDGNTYVWIERRRGKAINLWILNNVQVLQDPTKGEIIYKATLNNKSHTFFNDEIIHIKSLSTDGILGKSKIDILRETIGNMQSSRKLLGNYFKNGTTTSGVITYPSNLNTDAKTEIRKQWQENNSGYDNAGKVAVLDLGLEYKEINSLKFTDQQFLESTKFTLEEIARVFKVPLHMINSLDRSTFNNIEQQSLDFYMNTILPLLLQIEEEFNYKLFSSTQREKYFIKFNMEGALRGDSATRSAYYEKMINLGVYSINEVRKLENMNSIGIQGDTHRVDLNHVDIKVANDYQLAKTNSKNKGGEINNE</sequence>
<evidence type="ECO:0000313" key="1">
    <source>
        <dbReference type="EMBL" id="NFJ10619.1"/>
    </source>
</evidence>
<dbReference type="InterPro" id="IPR006427">
    <property type="entry name" value="Portal_HK97"/>
</dbReference>
<proteinExistence type="predicted"/>
<dbReference type="Pfam" id="PF04860">
    <property type="entry name" value="Phage_portal"/>
    <property type="match status" value="1"/>
</dbReference>
<dbReference type="AlphaFoldDB" id="A0A846J9S0"/>
<dbReference type="Proteomes" id="UP000480039">
    <property type="component" value="Unassembled WGS sequence"/>
</dbReference>
<protein>
    <submittedName>
        <fullName evidence="1">Phage portal protein</fullName>
    </submittedName>
</protein>
<accession>A0A846J9S0</accession>
<evidence type="ECO:0000313" key="2">
    <source>
        <dbReference type="Proteomes" id="UP000480039"/>
    </source>
</evidence>
<organism evidence="1 2">
    <name type="scientific">Clostridium botulinum</name>
    <dbReference type="NCBI Taxonomy" id="1491"/>
    <lineage>
        <taxon>Bacteria</taxon>
        <taxon>Bacillati</taxon>
        <taxon>Bacillota</taxon>
        <taxon>Clostridia</taxon>
        <taxon>Eubacteriales</taxon>
        <taxon>Clostridiaceae</taxon>
        <taxon>Clostridium</taxon>
    </lineage>
</organism>
<gene>
    <name evidence="1" type="ORF">FC871_19605</name>
</gene>
<dbReference type="InterPro" id="IPR006944">
    <property type="entry name" value="Phage/GTA_portal"/>
</dbReference>
<comment type="caution">
    <text evidence="1">The sequence shown here is derived from an EMBL/GenBank/DDBJ whole genome shotgun (WGS) entry which is preliminary data.</text>
</comment>
<dbReference type="NCBIfam" id="TIGR01537">
    <property type="entry name" value="portal_HK97"/>
    <property type="match status" value="1"/>
</dbReference>
<dbReference type="EMBL" id="SWQE01000017">
    <property type="protein sequence ID" value="NFJ10619.1"/>
    <property type="molecule type" value="Genomic_DNA"/>
</dbReference>
<name>A0A846J9S0_CLOBO</name>